<protein>
    <submittedName>
        <fullName evidence="2">Uncharacterized protein</fullName>
    </submittedName>
</protein>
<feature type="compositionally biased region" description="Polar residues" evidence="1">
    <location>
        <begin position="41"/>
        <end position="50"/>
    </location>
</feature>
<proteinExistence type="predicted"/>
<name>A0A8T2NZ29_9TELE</name>
<keyword evidence="3" id="KW-1185">Reference proteome</keyword>
<gene>
    <name evidence="2" type="ORF">JZ751_016105</name>
</gene>
<feature type="compositionally biased region" description="Polar residues" evidence="1">
    <location>
        <begin position="1"/>
        <end position="13"/>
    </location>
</feature>
<comment type="caution">
    <text evidence="2">The sequence shown here is derived from an EMBL/GenBank/DDBJ whole genome shotgun (WGS) entry which is preliminary data.</text>
</comment>
<dbReference type="Proteomes" id="UP000824540">
    <property type="component" value="Unassembled WGS sequence"/>
</dbReference>
<evidence type="ECO:0000313" key="3">
    <source>
        <dbReference type="Proteomes" id="UP000824540"/>
    </source>
</evidence>
<reference evidence="2" key="1">
    <citation type="thesis" date="2021" institute="BYU ScholarsArchive" country="Provo, UT, USA">
        <title>Applications of and Algorithms for Genome Assembly and Genomic Analyses with an Emphasis on Marine Teleosts.</title>
        <authorList>
            <person name="Pickett B.D."/>
        </authorList>
    </citation>
    <scope>NUCLEOTIDE SEQUENCE</scope>
    <source>
        <strain evidence="2">HI-2016</strain>
    </source>
</reference>
<sequence length="147" mass="15576">MSSSLCHDSQLGHTGTRPGEAEPDHGSRTAVEEPAREPDRPNNSTYFKGTIEQQELHTANSQGQGGAIVGGAKLGIFGPPPTTQSRCACRWGLKCNRIVVGGESSLEQLPPLDEKIVRNLSGALQATSPLLFIRAAVFGKKLGISEV</sequence>
<accession>A0A8T2NZ29</accession>
<dbReference type="AlphaFoldDB" id="A0A8T2NZ29"/>
<evidence type="ECO:0000313" key="2">
    <source>
        <dbReference type="EMBL" id="KAG9342668.1"/>
    </source>
</evidence>
<feature type="region of interest" description="Disordered" evidence="1">
    <location>
        <begin position="1"/>
        <end position="50"/>
    </location>
</feature>
<evidence type="ECO:0000256" key="1">
    <source>
        <dbReference type="SAM" id="MobiDB-lite"/>
    </source>
</evidence>
<feature type="compositionally biased region" description="Basic and acidic residues" evidence="1">
    <location>
        <begin position="19"/>
        <end position="40"/>
    </location>
</feature>
<dbReference type="EMBL" id="JAFBMS010000027">
    <property type="protein sequence ID" value="KAG9342668.1"/>
    <property type="molecule type" value="Genomic_DNA"/>
</dbReference>
<organism evidence="2 3">
    <name type="scientific">Albula glossodonta</name>
    <name type="common">roundjaw bonefish</name>
    <dbReference type="NCBI Taxonomy" id="121402"/>
    <lineage>
        <taxon>Eukaryota</taxon>
        <taxon>Metazoa</taxon>
        <taxon>Chordata</taxon>
        <taxon>Craniata</taxon>
        <taxon>Vertebrata</taxon>
        <taxon>Euteleostomi</taxon>
        <taxon>Actinopterygii</taxon>
        <taxon>Neopterygii</taxon>
        <taxon>Teleostei</taxon>
        <taxon>Albuliformes</taxon>
        <taxon>Albulidae</taxon>
        <taxon>Albula</taxon>
    </lineage>
</organism>